<evidence type="ECO:0000256" key="2">
    <source>
        <dbReference type="ARBA" id="ARBA00022777"/>
    </source>
</evidence>
<dbReference type="PANTHER" id="PTHR45569:SF1">
    <property type="entry name" value="SENSOR PROTEIN KDPD"/>
    <property type="match status" value="1"/>
</dbReference>
<dbReference type="GO" id="GO:0005737">
    <property type="term" value="C:cytoplasm"/>
    <property type="evidence" value="ECO:0007669"/>
    <property type="project" value="UniProtKB-ARBA"/>
</dbReference>
<dbReference type="Gene3D" id="3.40.50.300">
    <property type="entry name" value="P-loop containing nucleotide triphosphate hydrolases"/>
    <property type="match status" value="1"/>
</dbReference>
<protein>
    <recommendedName>
        <fullName evidence="8">Two-component system, OmpR family, sensor histidine kinase KdpD</fullName>
    </recommendedName>
</protein>
<dbReference type="CDD" id="cd01987">
    <property type="entry name" value="USP_KdpD-like"/>
    <property type="match status" value="1"/>
</dbReference>
<evidence type="ECO:0000313" key="6">
    <source>
        <dbReference type="EMBL" id="GIM30590.1"/>
    </source>
</evidence>
<dbReference type="GO" id="GO:0000155">
    <property type="term" value="F:phosphorelay sensor kinase activity"/>
    <property type="evidence" value="ECO:0007669"/>
    <property type="project" value="InterPro"/>
</dbReference>
<feature type="domain" description="UspA" evidence="4">
    <location>
        <begin position="249"/>
        <end position="367"/>
    </location>
</feature>
<evidence type="ECO:0000313" key="7">
    <source>
        <dbReference type="Proteomes" id="UP000679179"/>
    </source>
</evidence>
<evidence type="ECO:0000259" key="4">
    <source>
        <dbReference type="Pfam" id="PF00582"/>
    </source>
</evidence>
<evidence type="ECO:0000259" key="5">
    <source>
        <dbReference type="Pfam" id="PF02702"/>
    </source>
</evidence>
<evidence type="ECO:0000256" key="1">
    <source>
        <dbReference type="ARBA" id="ARBA00022679"/>
    </source>
</evidence>
<dbReference type="Gene3D" id="3.40.50.620">
    <property type="entry name" value="HUPs"/>
    <property type="match status" value="1"/>
</dbReference>
<organism evidence="6 7">
    <name type="scientific">Clostridium polyendosporum</name>
    <dbReference type="NCBI Taxonomy" id="69208"/>
    <lineage>
        <taxon>Bacteria</taxon>
        <taxon>Bacillati</taxon>
        <taxon>Bacillota</taxon>
        <taxon>Clostridia</taxon>
        <taxon>Eubacteriales</taxon>
        <taxon>Clostridiaceae</taxon>
        <taxon>Clostridium</taxon>
    </lineage>
</organism>
<dbReference type="FunFam" id="3.40.50.300:FF:000483">
    <property type="entry name" value="Sensor histidine kinase KdpD"/>
    <property type="match status" value="1"/>
</dbReference>
<sequence>MDFERKTPDEALKEYYKQSRGELKVFLGYAPGVGKTFSMLNEANRRLKRGQDIVIGYIEGHGRKETLEQVGDLTTIPKMKIQYNGKQLEEMDVDAIITRKPEWAIVDELAHTNVPGSKNEKRYQDVEELLNNGISVLTTVNIQHLESLNDVIKQITGIPVRETIPDKILKDANEVVLVDITPDALINRLKRGNIYKLENVRRSLKNFFRKGNLTALRELALRQTADEVDEDLEDYMKKEGINENWQVVERVLVCISSNPHGAKLIRHGARIANKYKCEFYVIDVECTHPFSPKPTEEDRDILLKHRQLGEKLGAEVISLKGRSISHEILKFAHERHITQLVLGHSNRSQWQTLLRGSTINRILKDAKNIDIRLISV</sequence>
<proteinExistence type="predicted"/>
<dbReference type="GO" id="GO:0005886">
    <property type="term" value="C:plasma membrane"/>
    <property type="evidence" value="ECO:0007669"/>
    <property type="project" value="TreeGrafter"/>
</dbReference>
<feature type="domain" description="Signal transduction histidine kinase osmosensitive K+ channel sensor N-terminal" evidence="5">
    <location>
        <begin position="20"/>
        <end position="228"/>
    </location>
</feature>
<dbReference type="InterPro" id="IPR027417">
    <property type="entry name" value="P-loop_NTPase"/>
</dbReference>
<evidence type="ECO:0000256" key="3">
    <source>
        <dbReference type="ARBA" id="ARBA00023012"/>
    </source>
</evidence>
<dbReference type="EMBL" id="BOPZ01000044">
    <property type="protein sequence ID" value="GIM30590.1"/>
    <property type="molecule type" value="Genomic_DNA"/>
</dbReference>
<keyword evidence="2" id="KW-0418">Kinase</keyword>
<reference evidence="6" key="1">
    <citation type="submission" date="2021-03" db="EMBL/GenBank/DDBJ databases">
        <title>Taxonomic study of Clostridium polyendosporum from meadow-gley soil under rice.</title>
        <authorList>
            <person name="Kobayashi H."/>
            <person name="Tanizawa Y."/>
            <person name="Yagura M."/>
        </authorList>
    </citation>
    <scope>NUCLEOTIDE SEQUENCE</scope>
    <source>
        <strain evidence="6">JCM 30710</strain>
    </source>
</reference>
<dbReference type="InterPro" id="IPR052023">
    <property type="entry name" value="Histidine_kinase_KdpD"/>
</dbReference>
<name>A0A919S1M2_9CLOT</name>
<dbReference type="AlphaFoldDB" id="A0A919S1M2"/>
<evidence type="ECO:0008006" key="8">
    <source>
        <dbReference type="Google" id="ProtNLM"/>
    </source>
</evidence>
<gene>
    <name evidence="6" type="ORF">CPJCM30710_32560</name>
</gene>
<dbReference type="InterPro" id="IPR003852">
    <property type="entry name" value="Sig_transdc_His_kinase_KdpD_N"/>
</dbReference>
<dbReference type="InterPro" id="IPR014729">
    <property type="entry name" value="Rossmann-like_a/b/a_fold"/>
</dbReference>
<keyword evidence="1" id="KW-0808">Transferase</keyword>
<dbReference type="RefSeq" id="WP_212905255.1">
    <property type="nucleotide sequence ID" value="NZ_BOPZ01000044.1"/>
</dbReference>
<dbReference type="SUPFAM" id="SSF52402">
    <property type="entry name" value="Adenine nucleotide alpha hydrolases-like"/>
    <property type="match status" value="1"/>
</dbReference>
<keyword evidence="7" id="KW-1185">Reference proteome</keyword>
<comment type="caution">
    <text evidence="6">The sequence shown here is derived from an EMBL/GenBank/DDBJ whole genome shotgun (WGS) entry which is preliminary data.</text>
</comment>
<dbReference type="PANTHER" id="PTHR45569">
    <property type="entry name" value="SENSOR PROTEIN KDPD"/>
    <property type="match status" value="1"/>
</dbReference>
<accession>A0A919S1M2</accession>
<keyword evidence="3" id="KW-0902">Two-component regulatory system</keyword>
<dbReference type="Pfam" id="PF02702">
    <property type="entry name" value="KdpD"/>
    <property type="match status" value="1"/>
</dbReference>
<dbReference type="Pfam" id="PF00582">
    <property type="entry name" value="Usp"/>
    <property type="match status" value="1"/>
</dbReference>
<dbReference type="Proteomes" id="UP000679179">
    <property type="component" value="Unassembled WGS sequence"/>
</dbReference>
<dbReference type="InterPro" id="IPR006016">
    <property type="entry name" value="UspA"/>
</dbReference>